<reference evidence="2 3" key="1">
    <citation type="submission" date="2024-03" db="EMBL/GenBank/DDBJ databases">
        <title>Human intestinal bacterial collection.</title>
        <authorList>
            <person name="Pauvert C."/>
            <person name="Hitch T.C.A."/>
            <person name="Clavel T."/>
        </authorList>
    </citation>
    <scope>NUCLEOTIDE SEQUENCE [LARGE SCALE GENOMIC DNA]</scope>
    <source>
        <strain evidence="2 3">CLA-JM-H11</strain>
    </source>
</reference>
<sequence>MDHLSLAAELAINAYPGRGIVIGRSEDGKSAVIAYFIMGRSANSRNRVFTAKDGGIITEAADPAKLEDPSLIIYAPVRVLGHKTIVTNGDQTDTVYDALKKGKSFAKALRKRTFEPDSPNFTPRISGLVKVKEGEMSYKLSILKSDGGNEASVERFFFEYPQPVAGEGRFIHTYRCDGNPIPSFSGEPERVRIAGSIDTFTNMVWNSLNEANKVSLFVRFIDLKTGEAEDRIVNKYQKTEG</sequence>
<evidence type="ECO:0000313" key="2">
    <source>
        <dbReference type="EMBL" id="MEQ2520394.1"/>
    </source>
</evidence>
<dbReference type="RefSeq" id="WP_349215923.1">
    <property type="nucleotide sequence ID" value="NZ_JBBMFA010000089.1"/>
</dbReference>
<dbReference type="InterPro" id="IPR036795">
    <property type="entry name" value="IMP_cyclohydrolase-like_sf"/>
</dbReference>
<dbReference type="EMBL" id="JBBMFA010000089">
    <property type="protein sequence ID" value="MEQ2520394.1"/>
    <property type="molecule type" value="Genomic_DNA"/>
</dbReference>
<proteinExistence type="predicted"/>
<comment type="caution">
    <text evidence="2">The sequence shown here is derived from an EMBL/GenBank/DDBJ whole genome shotgun (WGS) entry which is preliminary data.</text>
</comment>
<dbReference type="SUPFAM" id="SSF75569">
    <property type="entry name" value="Archaeal IMP cyclohydrolase PurO"/>
    <property type="match status" value="1"/>
</dbReference>
<dbReference type="InterPro" id="IPR020600">
    <property type="entry name" value="IMP_cyclohydrolase-like"/>
</dbReference>
<organism evidence="2 3">
    <name type="scientific">Ruthenibacterium intestinale</name>
    <dbReference type="NCBI Taxonomy" id="3133163"/>
    <lineage>
        <taxon>Bacteria</taxon>
        <taxon>Bacillati</taxon>
        <taxon>Bacillota</taxon>
        <taxon>Clostridia</taxon>
        <taxon>Eubacteriales</taxon>
        <taxon>Oscillospiraceae</taxon>
        <taxon>Ruthenibacterium</taxon>
    </lineage>
</organism>
<evidence type="ECO:0000259" key="1">
    <source>
        <dbReference type="Pfam" id="PF07826"/>
    </source>
</evidence>
<dbReference type="Gene3D" id="3.60.20.20">
    <property type="entry name" value="Inosine monophosphate cyclohydrolase-like"/>
    <property type="match status" value="1"/>
</dbReference>
<gene>
    <name evidence="2" type="ORF">WMO24_08115</name>
</gene>
<dbReference type="Pfam" id="PF07826">
    <property type="entry name" value="IMP_cyclohyd"/>
    <property type="match status" value="1"/>
</dbReference>
<feature type="domain" description="Inosine monophosphate cyclohydrolase-like" evidence="1">
    <location>
        <begin position="15"/>
        <end position="222"/>
    </location>
</feature>
<dbReference type="Proteomes" id="UP001477672">
    <property type="component" value="Unassembled WGS sequence"/>
</dbReference>
<evidence type="ECO:0000313" key="3">
    <source>
        <dbReference type="Proteomes" id="UP001477672"/>
    </source>
</evidence>
<accession>A0ABV1GF50</accession>
<name>A0ABV1GF50_9FIRM</name>
<keyword evidence="3" id="KW-1185">Reference proteome</keyword>
<protein>
    <submittedName>
        <fullName evidence="2">IMP cyclohydrolase</fullName>
    </submittedName>
</protein>